<dbReference type="Proteomes" id="UP000005870">
    <property type="component" value="Chromosome"/>
</dbReference>
<accession>G7USM5</accession>
<keyword evidence="9" id="KW-1185">Reference proteome</keyword>
<evidence type="ECO:0000256" key="3">
    <source>
        <dbReference type="ARBA" id="ARBA00022723"/>
    </source>
</evidence>
<evidence type="ECO:0000256" key="2">
    <source>
        <dbReference type="ARBA" id="ARBA00022505"/>
    </source>
</evidence>
<dbReference type="PANTHER" id="PTHR30632:SF17">
    <property type="entry name" value="MOLYBDATE-BINDING PROTEIN MODA"/>
    <property type="match status" value="1"/>
</dbReference>
<evidence type="ECO:0000256" key="5">
    <source>
        <dbReference type="ARBA" id="ARBA00062515"/>
    </source>
</evidence>
<dbReference type="STRING" id="1045855.DSC_13160"/>
<dbReference type="InterPro" id="IPR005950">
    <property type="entry name" value="ModA"/>
</dbReference>
<dbReference type="GO" id="GO:0030973">
    <property type="term" value="F:molybdate ion binding"/>
    <property type="evidence" value="ECO:0007669"/>
    <property type="project" value="TreeGrafter"/>
</dbReference>
<dbReference type="eggNOG" id="COG0725">
    <property type="taxonomic scope" value="Bacteria"/>
</dbReference>
<feature type="signal peptide" evidence="7">
    <location>
        <begin position="1"/>
        <end position="26"/>
    </location>
</feature>
<dbReference type="NCBIfam" id="TIGR01256">
    <property type="entry name" value="modA"/>
    <property type="match status" value="1"/>
</dbReference>
<dbReference type="CDD" id="cd13536">
    <property type="entry name" value="PBP2_EcModA"/>
    <property type="match status" value="1"/>
</dbReference>
<gene>
    <name evidence="8" type="ordered locus">DSC_13160</name>
</gene>
<dbReference type="GO" id="GO:0015689">
    <property type="term" value="P:molybdate ion transport"/>
    <property type="evidence" value="ECO:0007669"/>
    <property type="project" value="InterPro"/>
</dbReference>
<dbReference type="Gene3D" id="3.40.190.10">
    <property type="entry name" value="Periplasmic binding protein-like II"/>
    <property type="match status" value="2"/>
</dbReference>
<evidence type="ECO:0000256" key="6">
    <source>
        <dbReference type="PIRSR" id="PIRSR004846-1"/>
    </source>
</evidence>
<evidence type="ECO:0000313" key="8">
    <source>
        <dbReference type="EMBL" id="AER57276.1"/>
    </source>
</evidence>
<reference evidence="8 9" key="1">
    <citation type="journal article" date="2012" name="J. Bacteriol.">
        <title>Complete Genome Sequence of the BTEX-Degrading Bacterium Pseudoxanthomonas spadix BD-a59.</title>
        <authorList>
            <person name="Lee S.H."/>
            <person name="Jin H.M."/>
            <person name="Lee H.J."/>
            <person name="Kim J.M."/>
            <person name="Jeon C.O."/>
        </authorList>
    </citation>
    <scope>NUCLEOTIDE SEQUENCE [LARGE SCALE GENOMIC DNA]</scope>
    <source>
        <strain evidence="8 9">BD-a59</strain>
    </source>
</reference>
<feature type="binding site" evidence="6">
    <location>
        <position position="66"/>
    </location>
    <ligand>
        <name>molybdate</name>
        <dbReference type="ChEBI" id="CHEBI:36264"/>
    </ligand>
</feature>
<evidence type="ECO:0000313" key="9">
    <source>
        <dbReference type="Proteomes" id="UP000005870"/>
    </source>
</evidence>
<protein>
    <submittedName>
        <fullName evidence="8">Molybdate ABC importer periplasmic substrate-binding component</fullName>
    </submittedName>
</protein>
<evidence type="ECO:0000256" key="7">
    <source>
        <dbReference type="SAM" id="SignalP"/>
    </source>
</evidence>
<feature type="chain" id="PRO_5003504389" evidence="7">
    <location>
        <begin position="27"/>
        <end position="260"/>
    </location>
</feature>
<sequence>MTGFVSRLLRIGALLLAAAAVFAAQAAEPAPVTVFAAASLKESMDQIAALYHKTTGTPVVVSYAASSTLAKQIEHGAPADVFMSADLEWMDALQARALIDRASRRNLLGNTLVLIAPAASTARVTLSQPDTLARALGEGRLAVGQVNAVPAGKYAKAALQSLKLWEPVQDRLAESDSVRSALLLVSRGEAPLGIVYGSDAAADPGVRVVDTFPEWSHRPIVYPVATVRTGTSPARAAFVQWLGSAPARAIFEKRGFAVLE</sequence>
<proteinExistence type="inferred from homology"/>
<dbReference type="FunFam" id="3.40.190.10:FF:000035">
    <property type="entry name" value="Molybdate ABC transporter substrate-binding protein"/>
    <property type="match status" value="1"/>
</dbReference>
<dbReference type="GO" id="GO:0030288">
    <property type="term" value="C:outer membrane-bounded periplasmic space"/>
    <property type="evidence" value="ECO:0007669"/>
    <property type="project" value="TreeGrafter"/>
</dbReference>
<evidence type="ECO:0000256" key="4">
    <source>
        <dbReference type="ARBA" id="ARBA00022729"/>
    </source>
</evidence>
<name>G7USM5_PSEUP</name>
<keyword evidence="4 7" id="KW-0732">Signal</keyword>
<dbReference type="EMBL" id="CP003093">
    <property type="protein sequence ID" value="AER57276.1"/>
    <property type="molecule type" value="Genomic_DNA"/>
</dbReference>
<dbReference type="KEGG" id="psd:DSC_13160"/>
<feature type="binding site" evidence="6">
    <location>
        <position position="196"/>
    </location>
    <ligand>
        <name>molybdate</name>
        <dbReference type="ChEBI" id="CHEBI:36264"/>
    </ligand>
</feature>
<feature type="binding site" evidence="6">
    <location>
        <position position="178"/>
    </location>
    <ligand>
        <name>molybdate</name>
        <dbReference type="ChEBI" id="CHEBI:36264"/>
    </ligand>
</feature>
<dbReference type="NCBIfam" id="NF007958">
    <property type="entry name" value="PRK10677.1"/>
    <property type="match status" value="1"/>
</dbReference>
<keyword evidence="2 6" id="KW-0500">Molybdenum</keyword>
<dbReference type="PANTHER" id="PTHR30632">
    <property type="entry name" value="MOLYBDATE-BINDING PERIPLASMIC PROTEIN"/>
    <property type="match status" value="1"/>
</dbReference>
<dbReference type="GO" id="GO:0046872">
    <property type="term" value="F:metal ion binding"/>
    <property type="evidence" value="ECO:0007669"/>
    <property type="project" value="UniProtKB-KW"/>
</dbReference>
<keyword evidence="3 6" id="KW-0479">Metal-binding</keyword>
<comment type="similarity">
    <text evidence="1">Belongs to the bacterial solute-binding protein ModA family.</text>
</comment>
<feature type="binding site" evidence="6">
    <location>
        <position position="151"/>
    </location>
    <ligand>
        <name>molybdate</name>
        <dbReference type="ChEBI" id="CHEBI:36264"/>
    </ligand>
</feature>
<dbReference type="SUPFAM" id="SSF53850">
    <property type="entry name" value="Periplasmic binding protein-like II"/>
    <property type="match status" value="1"/>
</dbReference>
<dbReference type="Pfam" id="PF13531">
    <property type="entry name" value="SBP_bac_11"/>
    <property type="match status" value="1"/>
</dbReference>
<dbReference type="InterPro" id="IPR050682">
    <property type="entry name" value="ModA/WtpA"/>
</dbReference>
<dbReference type="PIRSF" id="PIRSF004846">
    <property type="entry name" value="ModA"/>
    <property type="match status" value="1"/>
</dbReference>
<dbReference type="AlphaFoldDB" id="G7USM5"/>
<feature type="binding site" evidence="6">
    <location>
        <position position="39"/>
    </location>
    <ligand>
        <name>molybdate</name>
        <dbReference type="ChEBI" id="CHEBI:36264"/>
    </ligand>
</feature>
<dbReference type="GO" id="GO:1901359">
    <property type="term" value="F:tungstate binding"/>
    <property type="evidence" value="ECO:0007669"/>
    <property type="project" value="UniProtKB-ARBA"/>
</dbReference>
<comment type="subunit">
    <text evidence="5">The complex is composed of two ATP-binding proteins (ModC), two transmembrane proteins (ModB) and a solute-binding protein (ModA).</text>
</comment>
<organism evidence="8 9">
    <name type="scientific">Pseudoxanthomonas spadix (strain BD-a59)</name>
    <dbReference type="NCBI Taxonomy" id="1045855"/>
    <lineage>
        <taxon>Bacteria</taxon>
        <taxon>Pseudomonadati</taxon>
        <taxon>Pseudomonadota</taxon>
        <taxon>Gammaproteobacteria</taxon>
        <taxon>Lysobacterales</taxon>
        <taxon>Lysobacteraceae</taxon>
        <taxon>Pseudoxanthomonas</taxon>
    </lineage>
</organism>
<dbReference type="OrthoDB" id="9785015at2"/>
<evidence type="ECO:0000256" key="1">
    <source>
        <dbReference type="ARBA" id="ARBA00009175"/>
    </source>
</evidence>
<dbReference type="RefSeq" id="WP_014161449.1">
    <property type="nucleotide sequence ID" value="NC_016147.2"/>
</dbReference>
<dbReference type="HOGENOM" id="CLU_065520_3_0_6"/>